<evidence type="ECO:0000313" key="10">
    <source>
        <dbReference type="Proteomes" id="UP001631949"/>
    </source>
</evidence>
<keyword evidence="4 7" id="KW-0812">Transmembrane</keyword>
<evidence type="ECO:0000256" key="1">
    <source>
        <dbReference type="ARBA" id="ARBA00004651"/>
    </source>
</evidence>
<dbReference type="InterPro" id="IPR000515">
    <property type="entry name" value="MetI-like"/>
</dbReference>
<evidence type="ECO:0000256" key="3">
    <source>
        <dbReference type="ARBA" id="ARBA00022475"/>
    </source>
</evidence>
<evidence type="ECO:0000259" key="8">
    <source>
        <dbReference type="PROSITE" id="PS50928"/>
    </source>
</evidence>
<keyword evidence="2 7" id="KW-0813">Transport</keyword>
<feature type="transmembrane region" description="Helical" evidence="7">
    <location>
        <begin position="25"/>
        <end position="47"/>
    </location>
</feature>
<dbReference type="InterPro" id="IPR035906">
    <property type="entry name" value="MetI-like_sf"/>
</dbReference>
<dbReference type="Proteomes" id="UP001631949">
    <property type="component" value="Unassembled WGS sequence"/>
</dbReference>
<proteinExistence type="inferred from homology"/>
<dbReference type="SUPFAM" id="SSF161098">
    <property type="entry name" value="MetI-like"/>
    <property type="match status" value="1"/>
</dbReference>
<evidence type="ECO:0000256" key="4">
    <source>
        <dbReference type="ARBA" id="ARBA00022692"/>
    </source>
</evidence>
<dbReference type="Pfam" id="PF00528">
    <property type="entry name" value="BPD_transp_1"/>
    <property type="match status" value="1"/>
</dbReference>
<gene>
    <name evidence="9" type="ORF">ACKQTC_08785</name>
</gene>
<evidence type="ECO:0000256" key="6">
    <source>
        <dbReference type="ARBA" id="ARBA00023136"/>
    </source>
</evidence>
<sequence length="294" mass="32463">MEQVSGKTLVGERARQPRKKRNWQMVAKTLGLAISSIAMVYPLLWMFSNSFKTADDIMSNPASLIPTVPNLSNFAGALSMAPFDLYVFNSAFTAIVIVLVQLLLSVLFAFGIVFYRFPGKNLFYGAILLTYMLPTAATYVPSYVILANLGLLDTLTGLIVSNLASVFTIFLLVQNFKGVPRELLQAAQIEGASQRQLLFRVVVPFSKSTLITAGLINFVNMYNNYMWPSLITTSKSKMLISVGLNTFFTGQGNFKENLPRLMAANTLSVLPLLILFIVLQKWFIKGISDSGLKG</sequence>
<evidence type="ECO:0000313" key="9">
    <source>
        <dbReference type="EMBL" id="MFM9414460.1"/>
    </source>
</evidence>
<dbReference type="PANTHER" id="PTHR43744:SF12">
    <property type="entry name" value="ABC TRANSPORTER PERMEASE PROTEIN MG189-RELATED"/>
    <property type="match status" value="1"/>
</dbReference>
<dbReference type="Gene3D" id="1.10.3720.10">
    <property type="entry name" value="MetI-like"/>
    <property type="match status" value="1"/>
</dbReference>
<dbReference type="PANTHER" id="PTHR43744">
    <property type="entry name" value="ABC TRANSPORTER PERMEASE PROTEIN MG189-RELATED-RELATED"/>
    <property type="match status" value="1"/>
</dbReference>
<comment type="similarity">
    <text evidence="7">Belongs to the binding-protein-dependent transport system permease family.</text>
</comment>
<organism evidence="9 10">
    <name type="scientific">Peptococcus simiae</name>
    <dbReference type="NCBI Taxonomy" id="1643805"/>
    <lineage>
        <taxon>Bacteria</taxon>
        <taxon>Bacillati</taxon>
        <taxon>Bacillota</taxon>
        <taxon>Clostridia</taxon>
        <taxon>Eubacteriales</taxon>
        <taxon>Peptococcaceae</taxon>
        <taxon>Peptococcus</taxon>
    </lineage>
</organism>
<keyword evidence="6 7" id="KW-0472">Membrane</keyword>
<accession>A0ABW9H0S6</accession>
<feature type="transmembrane region" description="Helical" evidence="7">
    <location>
        <begin position="262"/>
        <end position="284"/>
    </location>
</feature>
<evidence type="ECO:0000256" key="5">
    <source>
        <dbReference type="ARBA" id="ARBA00022989"/>
    </source>
</evidence>
<keyword evidence="10" id="KW-1185">Reference proteome</keyword>
<dbReference type="EMBL" id="JBJUVG010000018">
    <property type="protein sequence ID" value="MFM9414460.1"/>
    <property type="molecule type" value="Genomic_DNA"/>
</dbReference>
<evidence type="ECO:0000256" key="2">
    <source>
        <dbReference type="ARBA" id="ARBA00022448"/>
    </source>
</evidence>
<protein>
    <submittedName>
        <fullName evidence="9">Carbohydrate ABC transporter permease</fullName>
    </submittedName>
</protein>
<feature type="transmembrane region" description="Helical" evidence="7">
    <location>
        <begin position="122"/>
        <end position="146"/>
    </location>
</feature>
<reference evidence="9 10" key="1">
    <citation type="journal article" date="2016" name="Int. J. Syst. Evol. Microbiol.">
        <title>Peptococcus simiae sp. nov., isolated from rhesus macaque faeces and emended description of the genus Peptococcus.</title>
        <authorList>
            <person name="Shkoporov A.N."/>
            <person name="Efimov B.A."/>
            <person name="Kondova I."/>
            <person name="Ouwerling B."/>
            <person name="Chaplin A.V."/>
            <person name="Shcherbakova V.A."/>
            <person name="Langermans J.A.M."/>
        </authorList>
    </citation>
    <scope>NUCLEOTIDE SEQUENCE [LARGE SCALE GENOMIC DNA]</scope>
    <source>
        <strain evidence="9 10">M108</strain>
    </source>
</reference>
<comment type="subcellular location">
    <subcellularLocation>
        <location evidence="1 7">Cell membrane</location>
        <topology evidence="1 7">Multi-pass membrane protein</topology>
    </subcellularLocation>
</comment>
<feature type="transmembrane region" description="Helical" evidence="7">
    <location>
        <begin position="91"/>
        <end position="115"/>
    </location>
</feature>
<feature type="domain" description="ABC transmembrane type-1" evidence="8">
    <location>
        <begin position="87"/>
        <end position="279"/>
    </location>
</feature>
<name>A0ABW9H0S6_9FIRM</name>
<keyword evidence="5 7" id="KW-1133">Transmembrane helix</keyword>
<feature type="transmembrane region" description="Helical" evidence="7">
    <location>
        <begin position="197"/>
        <end position="219"/>
    </location>
</feature>
<dbReference type="RefSeq" id="WP_408978065.1">
    <property type="nucleotide sequence ID" value="NZ_JBJUVG010000018.1"/>
</dbReference>
<keyword evidence="3" id="KW-1003">Cell membrane</keyword>
<dbReference type="CDD" id="cd06261">
    <property type="entry name" value="TM_PBP2"/>
    <property type="match status" value="1"/>
</dbReference>
<evidence type="ECO:0000256" key="7">
    <source>
        <dbReference type="RuleBase" id="RU363032"/>
    </source>
</evidence>
<feature type="transmembrane region" description="Helical" evidence="7">
    <location>
        <begin position="158"/>
        <end position="176"/>
    </location>
</feature>
<dbReference type="PROSITE" id="PS50928">
    <property type="entry name" value="ABC_TM1"/>
    <property type="match status" value="1"/>
</dbReference>
<comment type="caution">
    <text evidence="9">The sequence shown here is derived from an EMBL/GenBank/DDBJ whole genome shotgun (WGS) entry which is preliminary data.</text>
</comment>